<sequence>MQAGPDFRLHAAAVPGDPFSLPDNRYAASSKLSANRLDLARKKPSATQQWISLDRGSERRLVATNFSSAE</sequence>
<organism evidence="1 2">
    <name type="scientific">Ficus carica</name>
    <name type="common">Common fig</name>
    <dbReference type="NCBI Taxonomy" id="3494"/>
    <lineage>
        <taxon>Eukaryota</taxon>
        <taxon>Viridiplantae</taxon>
        <taxon>Streptophyta</taxon>
        <taxon>Embryophyta</taxon>
        <taxon>Tracheophyta</taxon>
        <taxon>Spermatophyta</taxon>
        <taxon>Magnoliopsida</taxon>
        <taxon>eudicotyledons</taxon>
        <taxon>Gunneridae</taxon>
        <taxon>Pentapetalae</taxon>
        <taxon>rosids</taxon>
        <taxon>fabids</taxon>
        <taxon>Rosales</taxon>
        <taxon>Moraceae</taxon>
        <taxon>Ficeae</taxon>
        <taxon>Ficus</taxon>
    </lineage>
</organism>
<name>A0AA88CV76_FICCA</name>
<reference evidence="1" key="1">
    <citation type="submission" date="2023-07" db="EMBL/GenBank/DDBJ databases">
        <title>draft genome sequence of fig (Ficus carica).</title>
        <authorList>
            <person name="Takahashi T."/>
            <person name="Nishimura K."/>
        </authorList>
    </citation>
    <scope>NUCLEOTIDE SEQUENCE</scope>
</reference>
<dbReference type="AlphaFoldDB" id="A0AA88CV76"/>
<accession>A0AA88CV76</accession>
<evidence type="ECO:0000313" key="1">
    <source>
        <dbReference type="EMBL" id="GMN33100.1"/>
    </source>
</evidence>
<dbReference type="EMBL" id="BTGU01000004">
    <property type="protein sequence ID" value="GMN33100.1"/>
    <property type="molecule type" value="Genomic_DNA"/>
</dbReference>
<gene>
    <name evidence="1" type="ORF">TIFTF001_003979</name>
</gene>
<proteinExistence type="predicted"/>
<dbReference type="Proteomes" id="UP001187192">
    <property type="component" value="Unassembled WGS sequence"/>
</dbReference>
<protein>
    <submittedName>
        <fullName evidence="1">Uncharacterized protein</fullName>
    </submittedName>
</protein>
<evidence type="ECO:0000313" key="2">
    <source>
        <dbReference type="Proteomes" id="UP001187192"/>
    </source>
</evidence>
<comment type="caution">
    <text evidence="1">The sequence shown here is derived from an EMBL/GenBank/DDBJ whole genome shotgun (WGS) entry which is preliminary data.</text>
</comment>
<keyword evidence="2" id="KW-1185">Reference proteome</keyword>